<proteinExistence type="predicted"/>
<dbReference type="GeneID" id="94030231"/>
<comment type="caution">
    <text evidence="2">The sequence shown here is derived from an EMBL/GenBank/DDBJ whole genome shotgun (WGS) entry which is preliminary data.</text>
</comment>
<dbReference type="RefSeq" id="WP_240616275.1">
    <property type="nucleotide sequence ID" value="NZ_CP023864.1"/>
</dbReference>
<sequence>MKTKTVLHRIPLYVLVGLVLFMLDSCFPSFNSSGEVMAYLEKNYPGQRIVLSDKYETNRGLSKDIRIWTFTLSDYPKDTFHVASYISSYPFPMMKNQHGIEDDFEKVVILRRAKEFEHGPMKKFDALTRRLWAHFPELDFSLKPARLELRTVDDIWRAKHLIDAFDQFLGDERLTEEVQYYLRMYMQGPCYDLNHGGSVPPSDNIVIDKSGKKKGCYIERRFCFGVNRQELCQQFYNDVMEFHQIMDSYGNGVNKETYQAWAENQLRLVKPLLDLPSEEKRDSLLKLLGVRDDYTGCIFIDTGMKPYMLVTLSEKEEGSGSYNLFFTYPQLHAFCLRSGLQVQGTGDHFRVKGVDGRHYEFSSQFYKEKKGAIGWDEDVCYFLRNGRKVLVKGFYTPYECISDVLVRQITGRDVKKMVLSGQISLNGQTFGRGPN</sequence>
<evidence type="ECO:0000313" key="2">
    <source>
        <dbReference type="EMBL" id="SNR78257.1"/>
    </source>
</evidence>
<dbReference type="EMBL" id="FZNZ01000010">
    <property type="protein sequence ID" value="SNR78257.1"/>
    <property type="molecule type" value="Genomic_DNA"/>
</dbReference>
<protein>
    <submittedName>
        <fullName evidence="2">Uncharacterized protein</fullName>
    </submittedName>
</protein>
<evidence type="ECO:0000256" key="1">
    <source>
        <dbReference type="SAM" id="Phobius"/>
    </source>
</evidence>
<keyword evidence="1" id="KW-0812">Transmembrane</keyword>
<accession>A0AA94LK05</accession>
<organism evidence="2 3">
    <name type="scientific">Prevotella jejuni</name>
    <dbReference type="NCBI Taxonomy" id="1177574"/>
    <lineage>
        <taxon>Bacteria</taxon>
        <taxon>Pseudomonadati</taxon>
        <taxon>Bacteroidota</taxon>
        <taxon>Bacteroidia</taxon>
        <taxon>Bacteroidales</taxon>
        <taxon>Prevotellaceae</taxon>
        <taxon>Prevotella</taxon>
    </lineage>
</organism>
<keyword evidence="1" id="KW-0472">Membrane</keyword>
<gene>
    <name evidence="2" type="ORF">SAMN06265364_11053</name>
</gene>
<dbReference type="Proteomes" id="UP000198427">
    <property type="component" value="Unassembled WGS sequence"/>
</dbReference>
<keyword evidence="1" id="KW-1133">Transmembrane helix</keyword>
<keyword evidence="3" id="KW-1185">Reference proteome</keyword>
<reference evidence="2 3" key="1">
    <citation type="submission" date="2017-06" db="EMBL/GenBank/DDBJ databases">
        <authorList>
            <person name="Varghese N."/>
            <person name="Submissions S."/>
        </authorList>
    </citation>
    <scope>NUCLEOTIDE SEQUENCE [LARGE SCALE GENOMIC DNA]</scope>
    <source>
        <strain evidence="2 3">DSM 26989</strain>
    </source>
</reference>
<name>A0AA94LK05_9BACT</name>
<feature type="transmembrane region" description="Helical" evidence="1">
    <location>
        <begin position="12"/>
        <end position="30"/>
    </location>
</feature>
<evidence type="ECO:0000313" key="3">
    <source>
        <dbReference type="Proteomes" id="UP000198427"/>
    </source>
</evidence>
<dbReference type="AlphaFoldDB" id="A0AA94LK05"/>